<dbReference type="RefSeq" id="XP_004368061.1">
    <property type="nucleotide sequence ID" value="XM_004368004.1"/>
</dbReference>
<evidence type="ECO:0000256" key="1">
    <source>
        <dbReference type="SAM" id="Phobius"/>
    </source>
</evidence>
<keyword evidence="1" id="KW-1133">Transmembrane helix</keyword>
<accession>L8HLL3</accession>
<gene>
    <name evidence="2" type="ORF">ACA1_290830</name>
</gene>
<protein>
    <recommendedName>
        <fullName evidence="4">Transmembrane protein</fullName>
    </recommendedName>
</protein>
<evidence type="ECO:0000313" key="2">
    <source>
        <dbReference type="EMBL" id="ELR25306.1"/>
    </source>
</evidence>
<feature type="transmembrane region" description="Helical" evidence="1">
    <location>
        <begin position="426"/>
        <end position="447"/>
    </location>
</feature>
<organism evidence="2 3">
    <name type="scientific">Acanthamoeba castellanii (strain ATCC 30010 / Neff)</name>
    <dbReference type="NCBI Taxonomy" id="1257118"/>
    <lineage>
        <taxon>Eukaryota</taxon>
        <taxon>Amoebozoa</taxon>
        <taxon>Discosea</taxon>
        <taxon>Longamoebia</taxon>
        <taxon>Centramoebida</taxon>
        <taxon>Acanthamoebidae</taxon>
        <taxon>Acanthamoeba</taxon>
    </lineage>
</organism>
<dbReference type="OrthoDB" id="4445at2759"/>
<feature type="transmembrane region" description="Helical" evidence="1">
    <location>
        <begin position="166"/>
        <end position="183"/>
    </location>
</feature>
<feature type="transmembrane region" description="Helical" evidence="1">
    <location>
        <begin position="125"/>
        <end position="145"/>
    </location>
</feature>
<feature type="transmembrane region" description="Helical" evidence="1">
    <location>
        <begin position="320"/>
        <end position="338"/>
    </location>
</feature>
<dbReference type="VEuPathDB" id="AmoebaDB:ACA1_290830"/>
<feature type="transmembrane region" description="Helical" evidence="1">
    <location>
        <begin position="381"/>
        <end position="402"/>
    </location>
</feature>
<dbReference type="EMBL" id="KB007805">
    <property type="protein sequence ID" value="ELR25306.1"/>
    <property type="molecule type" value="Genomic_DNA"/>
</dbReference>
<keyword evidence="3" id="KW-1185">Reference proteome</keyword>
<dbReference type="GeneID" id="14926355"/>
<feature type="transmembrane region" description="Helical" evidence="1">
    <location>
        <begin position="253"/>
        <end position="276"/>
    </location>
</feature>
<dbReference type="AlphaFoldDB" id="L8HLL3"/>
<evidence type="ECO:0008006" key="4">
    <source>
        <dbReference type="Google" id="ProtNLM"/>
    </source>
</evidence>
<feature type="transmembrane region" description="Helical" evidence="1">
    <location>
        <begin position="98"/>
        <end position="119"/>
    </location>
</feature>
<dbReference type="Proteomes" id="UP000011083">
    <property type="component" value="Unassembled WGS sequence"/>
</dbReference>
<feature type="transmembrane region" description="Helical" evidence="1">
    <location>
        <begin position="28"/>
        <end position="46"/>
    </location>
</feature>
<keyword evidence="1" id="KW-0812">Transmembrane</keyword>
<keyword evidence="1" id="KW-0472">Membrane</keyword>
<name>L8HLL3_ACACF</name>
<feature type="transmembrane region" description="Helical" evidence="1">
    <location>
        <begin position="66"/>
        <end position="86"/>
    </location>
</feature>
<dbReference type="KEGG" id="acan:ACA1_290830"/>
<proteinExistence type="predicted"/>
<evidence type="ECO:0000313" key="3">
    <source>
        <dbReference type="Proteomes" id="UP000011083"/>
    </source>
</evidence>
<reference evidence="2 3" key="1">
    <citation type="journal article" date="2013" name="Genome Biol.">
        <title>Genome of Acanthamoeba castellanii highlights extensive lateral gene transfer and early evolution of tyrosine kinase signaling.</title>
        <authorList>
            <person name="Clarke M."/>
            <person name="Lohan A.J."/>
            <person name="Liu B."/>
            <person name="Lagkouvardos I."/>
            <person name="Roy S."/>
            <person name="Zafar N."/>
            <person name="Bertelli C."/>
            <person name="Schilde C."/>
            <person name="Kianianmomeni A."/>
            <person name="Burglin T.R."/>
            <person name="Frech C."/>
            <person name="Turcotte B."/>
            <person name="Kopec K.O."/>
            <person name="Synnott J.M."/>
            <person name="Choo C."/>
            <person name="Paponov I."/>
            <person name="Finkler A."/>
            <person name="Soon Heng Tan C."/>
            <person name="Hutchins A.P."/>
            <person name="Weinmeier T."/>
            <person name="Rattei T."/>
            <person name="Chu J.S."/>
            <person name="Gimenez G."/>
            <person name="Irimia M."/>
            <person name="Rigden D.J."/>
            <person name="Fitzpatrick D.A."/>
            <person name="Lorenzo-Morales J."/>
            <person name="Bateman A."/>
            <person name="Chiu C.H."/>
            <person name="Tang P."/>
            <person name="Hegemann P."/>
            <person name="Fromm H."/>
            <person name="Raoult D."/>
            <person name="Greub G."/>
            <person name="Miranda-Saavedra D."/>
            <person name="Chen N."/>
            <person name="Nash P."/>
            <person name="Ginger M.L."/>
            <person name="Horn M."/>
            <person name="Schaap P."/>
            <person name="Caler L."/>
            <person name="Loftus B."/>
        </authorList>
    </citation>
    <scope>NUCLEOTIDE SEQUENCE [LARGE SCALE GENOMIC DNA]</scope>
    <source>
        <strain evidence="2 3">Neff</strain>
    </source>
</reference>
<sequence length="459" mass="53125">MLHKWLAKQEEEERAGGHSRLTLLLRRLMFWVAVLLLPNLVTLALASTPLGDPADIFSRHGSWPTLMFVNPIIMTVIGYLSVTAYFGCVESPHPFKAFLPMIFVTYFMEILVLVPLVWLFGYFEFIGLISFGIAYITAFIAAYVLERFDQSRAEEWQRLFWQYIKIAVANFVHLAALCVYVIFFREVPANIQPVLSFGLSIFTFINRKTILSFSDPFPIELGMLISGFWVNNMTDMFQTLAYPNVKNPMTFLYIWALQFCGDVANLIFLTHPWFVFRIWIKGILTGKWGANKNVENNDDLPDDRGHSNNRPGYLRRQARFYFWRIVSKLAAIVFYLFISTVLRYGPNSQYYNFSEDPYISLTDESGRELSRLSDKDYLHSVIYVSCNAVFVTLAGLAGYFLLRFRYTDVYVHLAPVAKVLRKNKAFIGYAVAIVAHNGLLALAFIQYHQRIWWYDSLEP</sequence>